<proteinExistence type="predicted"/>
<dbReference type="InterPro" id="IPR027065">
    <property type="entry name" value="Lon_Prtase"/>
</dbReference>
<name>A0A9Q9HM46_LEICA</name>
<dbReference type="PANTHER" id="PTHR10046">
    <property type="entry name" value="ATP DEPENDENT LON PROTEASE FAMILY MEMBER"/>
    <property type="match status" value="1"/>
</dbReference>
<dbReference type="GO" id="GO:0004176">
    <property type="term" value="F:ATP-dependent peptidase activity"/>
    <property type="evidence" value="ECO:0007669"/>
    <property type="project" value="InterPro"/>
</dbReference>
<dbReference type="SUPFAM" id="SSF52540">
    <property type="entry name" value="P-loop containing nucleoside triphosphate hydrolases"/>
    <property type="match status" value="1"/>
</dbReference>
<sequence>MKTIKLLLAADPNFEKDALTRRLTEYLKNLRKTRLAKELIGDDEHSVDLGGDDFEKVATELSDGVALTWDDKWRIKKRVQRILQLRTEASGLGHLSEEEIQRLRPLMNEVRLVEPRDEHWVDETVSALHAEMPWMAAATNEVWRALRQNASSKDTIRLPPLLLSGPPGIGKSAWARRLSELLEIPRCEIDASLGGVGFSVAGTERGWSSAQPGRPLETILQHRVGNPLMVVDEICKAQSGTSDRGAHHAFSDSLLSFLEPATAVAWECPCYRTKFDMSHISWILTANDVSRVPEPLVNRCTVIELRALTCQQLRGFARHEAARMELSEASLDAIERVIEHSMDERGHSLSLRNVIRMLHRAVALESRATHH</sequence>
<dbReference type="KEGG" id="lcae:K3721_04105"/>
<feature type="domain" description="ATPase AAA-type core" evidence="1">
    <location>
        <begin position="161"/>
        <end position="303"/>
    </location>
</feature>
<reference evidence="2" key="1">
    <citation type="submission" date="2021-08" db="EMBL/GenBank/DDBJ databases">
        <authorList>
            <person name="Nwanade C."/>
            <person name="Wang M."/>
            <person name="Masoudi A."/>
            <person name="Yu Z."/>
            <person name="Liu J."/>
        </authorList>
    </citation>
    <scope>NUCLEOTIDE SEQUENCE</scope>
    <source>
        <strain evidence="2">S122</strain>
    </source>
</reference>
<dbReference type="AlphaFoldDB" id="A0A9Q9HM46"/>
<protein>
    <submittedName>
        <fullName evidence="2">AAA family ATPase</fullName>
    </submittedName>
</protein>
<accession>A0A9Q9HM46</accession>
<dbReference type="GO" id="GO:0016887">
    <property type="term" value="F:ATP hydrolysis activity"/>
    <property type="evidence" value="ECO:0007669"/>
    <property type="project" value="InterPro"/>
</dbReference>
<dbReference type="Pfam" id="PF00004">
    <property type="entry name" value="AAA"/>
    <property type="match status" value="1"/>
</dbReference>
<organism evidence="2 3">
    <name type="scientific">Leisingera caerulea</name>
    <name type="common">Phaeobacter caeruleus</name>
    <dbReference type="NCBI Taxonomy" id="506591"/>
    <lineage>
        <taxon>Bacteria</taxon>
        <taxon>Pseudomonadati</taxon>
        <taxon>Pseudomonadota</taxon>
        <taxon>Alphaproteobacteria</taxon>
        <taxon>Rhodobacterales</taxon>
        <taxon>Roseobacteraceae</taxon>
        <taxon>Leisingera</taxon>
    </lineage>
</organism>
<dbReference type="InterPro" id="IPR003959">
    <property type="entry name" value="ATPase_AAA_core"/>
</dbReference>
<dbReference type="GO" id="GO:0030163">
    <property type="term" value="P:protein catabolic process"/>
    <property type="evidence" value="ECO:0007669"/>
    <property type="project" value="InterPro"/>
</dbReference>
<evidence type="ECO:0000313" key="3">
    <source>
        <dbReference type="Proteomes" id="UP001058713"/>
    </source>
</evidence>
<evidence type="ECO:0000313" key="2">
    <source>
        <dbReference type="EMBL" id="UWQ54720.1"/>
    </source>
</evidence>
<dbReference type="Gene3D" id="3.40.50.300">
    <property type="entry name" value="P-loop containing nucleotide triphosphate hydrolases"/>
    <property type="match status" value="1"/>
</dbReference>
<gene>
    <name evidence="2" type="ORF">K3721_04105</name>
</gene>
<dbReference type="Proteomes" id="UP001058713">
    <property type="component" value="Chromosome"/>
</dbReference>
<dbReference type="GO" id="GO:0005524">
    <property type="term" value="F:ATP binding"/>
    <property type="evidence" value="ECO:0007669"/>
    <property type="project" value="InterPro"/>
</dbReference>
<dbReference type="EMBL" id="CP081070">
    <property type="protein sequence ID" value="UWQ54720.1"/>
    <property type="molecule type" value="Genomic_DNA"/>
</dbReference>
<dbReference type="GO" id="GO:0004252">
    <property type="term" value="F:serine-type endopeptidase activity"/>
    <property type="evidence" value="ECO:0007669"/>
    <property type="project" value="InterPro"/>
</dbReference>
<dbReference type="InterPro" id="IPR027417">
    <property type="entry name" value="P-loop_NTPase"/>
</dbReference>
<dbReference type="RefSeq" id="WP_259971945.1">
    <property type="nucleotide sequence ID" value="NZ_CP081070.1"/>
</dbReference>
<evidence type="ECO:0000259" key="1">
    <source>
        <dbReference type="Pfam" id="PF00004"/>
    </source>
</evidence>